<dbReference type="AlphaFoldDB" id="A0A7C1FT37"/>
<feature type="domain" description="GmrSD restriction endonucleases N-terminal" evidence="1">
    <location>
        <begin position="13"/>
        <end position="227"/>
    </location>
</feature>
<organism evidence="2">
    <name type="scientific">Thermomicrobium roseum</name>
    <dbReference type="NCBI Taxonomy" id="500"/>
    <lineage>
        <taxon>Bacteria</taxon>
        <taxon>Pseudomonadati</taxon>
        <taxon>Thermomicrobiota</taxon>
        <taxon>Thermomicrobia</taxon>
        <taxon>Thermomicrobiales</taxon>
        <taxon>Thermomicrobiaceae</taxon>
        <taxon>Thermomicrobium</taxon>
    </lineage>
</organism>
<protein>
    <submittedName>
        <fullName evidence="2">DUF262 domain-containing protein</fullName>
    </submittedName>
</protein>
<comment type="caution">
    <text evidence="2">The sequence shown here is derived from an EMBL/GenBank/DDBJ whole genome shotgun (WGS) entry which is preliminary data.</text>
</comment>
<dbReference type="InterPro" id="IPR004919">
    <property type="entry name" value="GmrSD_N"/>
</dbReference>
<reference evidence="2" key="1">
    <citation type="journal article" date="2020" name="mSystems">
        <title>Genome- and Community-Level Interaction Insights into Carbon Utilization and Element Cycling Functions of Hydrothermarchaeota in Hydrothermal Sediment.</title>
        <authorList>
            <person name="Zhou Z."/>
            <person name="Liu Y."/>
            <person name="Xu W."/>
            <person name="Pan J."/>
            <person name="Luo Z.H."/>
            <person name="Li M."/>
        </authorList>
    </citation>
    <scope>NUCLEOTIDE SEQUENCE [LARGE SCALE GENOMIC DNA]</scope>
    <source>
        <strain evidence="2">SpSt-222</strain>
    </source>
</reference>
<accession>A0A7C1FT37</accession>
<dbReference type="PANTHER" id="PTHR37292">
    <property type="entry name" value="VNG6097C"/>
    <property type="match status" value="1"/>
</dbReference>
<gene>
    <name evidence="2" type="ORF">ENP47_12230</name>
</gene>
<sequence length="584" mass="67704">MTALLYKKTEYPLKKLLLDIQSGHLALPDLQRPFVWPDTKVRDLLDSMYRGFPIGTLLFWEFGQQDGIHVRQIGANGQSTPHLLVIDGQQRLTGLYAVYFGVPVRDKSFVQRRIKIAFDPLEERFEVSNAFLAKDPRWIADISVLWRPETSLYALIGRYLMRRHQLGGLSPSQERQIEKAFQQLHALENYPFTVLEVSHDVDEERVAEIFVRVNSQGKSLKQSDFVLTLMSVYWDSGRAQLERFCEQVKQPPQGKEPSPFNRVWQPTPEQLLRTTVALAFRRSRLRTVYALLRGKDLETGIFTEEQRERQFQRLAEAQSKVLALEHWHDFLHVPRLAGFLRDTMIGSKTALAVTYALWLIARFELGLPDSEARPLLARWLFMALLTGRYAGSAETQSEEDLRQLDGIHSGRAFCERLQTIMTTVLTPDYWSVTLPADLTATASSTLLKVFRAAQVVLDAPVLYSTIPIRHVLDPTHAPPIKPVHDHHLFPRAFLYELGFTPQQANQLANRAWIEWRDNLAINDSPPDEYAPKLERLFSKEQLHKMLELNALPEHWYEYPYEEFLSERRRRMARLIEQAFHRIGR</sequence>
<proteinExistence type="predicted"/>
<name>A0A7C1FT37_THERO</name>
<evidence type="ECO:0000259" key="1">
    <source>
        <dbReference type="Pfam" id="PF03235"/>
    </source>
</evidence>
<dbReference type="PANTHER" id="PTHR37292:SF2">
    <property type="entry name" value="DUF262 DOMAIN-CONTAINING PROTEIN"/>
    <property type="match status" value="1"/>
</dbReference>
<evidence type="ECO:0000313" key="2">
    <source>
        <dbReference type="EMBL" id="HEF66345.1"/>
    </source>
</evidence>
<dbReference type="Pfam" id="PF03235">
    <property type="entry name" value="GmrSD_N"/>
    <property type="match status" value="1"/>
</dbReference>
<dbReference type="EMBL" id="DSJL01000011">
    <property type="protein sequence ID" value="HEF66345.1"/>
    <property type="molecule type" value="Genomic_DNA"/>
</dbReference>